<dbReference type="GO" id="GO:0016020">
    <property type="term" value="C:membrane"/>
    <property type="evidence" value="ECO:0007669"/>
    <property type="project" value="UniProtKB-SubCell"/>
</dbReference>
<organism evidence="7 8">
    <name type="scientific">Castilleja foliolosa</name>
    <dbReference type="NCBI Taxonomy" id="1961234"/>
    <lineage>
        <taxon>Eukaryota</taxon>
        <taxon>Viridiplantae</taxon>
        <taxon>Streptophyta</taxon>
        <taxon>Embryophyta</taxon>
        <taxon>Tracheophyta</taxon>
        <taxon>Spermatophyta</taxon>
        <taxon>Magnoliopsida</taxon>
        <taxon>eudicotyledons</taxon>
        <taxon>Gunneridae</taxon>
        <taxon>Pentapetalae</taxon>
        <taxon>asterids</taxon>
        <taxon>lamiids</taxon>
        <taxon>Lamiales</taxon>
        <taxon>Orobanchaceae</taxon>
        <taxon>Pedicularideae</taxon>
        <taxon>Castillejinae</taxon>
        <taxon>Castilleja</taxon>
    </lineage>
</organism>
<evidence type="ECO:0000313" key="8">
    <source>
        <dbReference type="Proteomes" id="UP001632038"/>
    </source>
</evidence>
<evidence type="ECO:0000256" key="4">
    <source>
        <dbReference type="ARBA" id="ARBA00022989"/>
    </source>
</evidence>
<proteinExistence type="inferred from homology"/>
<accession>A0ABD3D4E2</accession>
<evidence type="ECO:0000256" key="1">
    <source>
        <dbReference type="ARBA" id="ARBA00004141"/>
    </source>
</evidence>
<comment type="caution">
    <text evidence="7">The sequence shown here is derived from an EMBL/GenBank/DDBJ whole genome shotgun (WGS) entry which is preliminary data.</text>
</comment>
<dbReference type="PANTHER" id="PTHR10743:SF0">
    <property type="entry name" value="PROTEIN RER1"/>
    <property type="match status" value="1"/>
</dbReference>
<dbReference type="InterPro" id="IPR004932">
    <property type="entry name" value="Rer1"/>
</dbReference>
<evidence type="ECO:0000256" key="2">
    <source>
        <dbReference type="ARBA" id="ARBA00006070"/>
    </source>
</evidence>
<keyword evidence="8" id="KW-1185">Reference proteome</keyword>
<keyword evidence="4 6" id="KW-1133">Transmembrane helix</keyword>
<dbReference type="GO" id="GO:0005737">
    <property type="term" value="C:cytoplasm"/>
    <property type="evidence" value="ECO:0007669"/>
    <property type="project" value="UniProtKB-ARBA"/>
</dbReference>
<protein>
    <submittedName>
        <fullName evidence="7">Uncharacterized protein</fullName>
    </submittedName>
</protein>
<comment type="similarity">
    <text evidence="2">Belongs to the RER1 family.</text>
</comment>
<feature type="transmembrane region" description="Helical" evidence="6">
    <location>
        <begin position="58"/>
        <end position="77"/>
    </location>
</feature>
<dbReference type="PANTHER" id="PTHR10743">
    <property type="entry name" value="PROTEIN RER1"/>
    <property type="match status" value="1"/>
</dbReference>
<dbReference type="EMBL" id="JAVIJP010000027">
    <property type="protein sequence ID" value="KAL3635876.1"/>
    <property type="molecule type" value="Genomic_DNA"/>
</dbReference>
<feature type="transmembrane region" description="Helical" evidence="6">
    <location>
        <begin position="146"/>
        <end position="162"/>
    </location>
</feature>
<reference evidence="8" key="1">
    <citation type="journal article" date="2024" name="IScience">
        <title>Strigolactones Initiate the Formation of Haustorium-like Structures in Castilleja.</title>
        <authorList>
            <person name="Buerger M."/>
            <person name="Peterson D."/>
            <person name="Chory J."/>
        </authorList>
    </citation>
    <scope>NUCLEOTIDE SEQUENCE [LARGE SCALE GENOMIC DNA]</scope>
</reference>
<keyword evidence="5 6" id="KW-0472">Membrane</keyword>
<keyword evidence="3 6" id="KW-0812">Transmembrane</keyword>
<sequence length="205" mass="24067">MKRVYAIYRKNKKRVYAISNRCQYLKNRLKSHLLCRWMANFGLACFYSIHVGLHVHCFLTFLVGLSVSSLIYLYSYYIPYSDVPDMLLSSDARPILPIKASDEFSPFEPIISEFQLWYYVNTLLCVAISMTFIPKINFDLPVAGTGYIYFGTWLLYTIALMIEHHWSMLTNKNMVADYRAKAAQSDELEHPFEAKKHFPELIWLF</sequence>
<name>A0ABD3D4E2_9LAMI</name>
<dbReference type="Pfam" id="PF03248">
    <property type="entry name" value="Rer1"/>
    <property type="match status" value="1"/>
</dbReference>
<evidence type="ECO:0000256" key="5">
    <source>
        <dbReference type="ARBA" id="ARBA00023136"/>
    </source>
</evidence>
<evidence type="ECO:0000256" key="3">
    <source>
        <dbReference type="ARBA" id="ARBA00022692"/>
    </source>
</evidence>
<comment type="subcellular location">
    <subcellularLocation>
        <location evidence="1">Membrane</location>
        <topology evidence="1">Multi-pass membrane protein</topology>
    </subcellularLocation>
</comment>
<feature type="transmembrane region" description="Helical" evidence="6">
    <location>
        <begin position="116"/>
        <end position="134"/>
    </location>
</feature>
<dbReference type="AlphaFoldDB" id="A0ABD3D4E2"/>
<evidence type="ECO:0000313" key="7">
    <source>
        <dbReference type="EMBL" id="KAL3635876.1"/>
    </source>
</evidence>
<dbReference type="Proteomes" id="UP001632038">
    <property type="component" value="Unassembled WGS sequence"/>
</dbReference>
<evidence type="ECO:0000256" key="6">
    <source>
        <dbReference type="SAM" id="Phobius"/>
    </source>
</evidence>
<gene>
    <name evidence="7" type="ORF">CASFOL_020423</name>
</gene>